<organism evidence="3 4">
    <name type="scientific">Globisporangium ultimum (strain ATCC 200006 / CBS 805.95 / DAOM BR144)</name>
    <name type="common">Pythium ultimum</name>
    <dbReference type="NCBI Taxonomy" id="431595"/>
    <lineage>
        <taxon>Eukaryota</taxon>
        <taxon>Sar</taxon>
        <taxon>Stramenopiles</taxon>
        <taxon>Oomycota</taxon>
        <taxon>Peronosporomycetes</taxon>
        <taxon>Pythiales</taxon>
        <taxon>Pythiaceae</taxon>
        <taxon>Globisporangium</taxon>
    </lineage>
</organism>
<protein>
    <recommendedName>
        <fullName evidence="2">Calcineurin-like phosphoesterase domain-containing protein</fullName>
    </recommendedName>
</protein>
<proteinExistence type="predicted"/>
<dbReference type="InterPro" id="IPR029052">
    <property type="entry name" value="Metallo-depent_PP-like"/>
</dbReference>
<feature type="domain" description="Calcineurin-like phosphoesterase" evidence="2">
    <location>
        <begin position="1"/>
        <end position="193"/>
    </location>
</feature>
<evidence type="ECO:0000256" key="1">
    <source>
        <dbReference type="SAM" id="MobiDB-lite"/>
    </source>
</evidence>
<evidence type="ECO:0000259" key="2">
    <source>
        <dbReference type="Pfam" id="PF00149"/>
    </source>
</evidence>
<feature type="compositionally biased region" description="Polar residues" evidence="1">
    <location>
        <begin position="573"/>
        <end position="584"/>
    </location>
</feature>
<dbReference type="SUPFAM" id="SSF56300">
    <property type="entry name" value="Metallo-dependent phosphatases"/>
    <property type="match status" value="1"/>
</dbReference>
<dbReference type="InterPro" id="IPR051693">
    <property type="entry name" value="UPF0046_metallophosphoest"/>
</dbReference>
<reference evidence="4" key="2">
    <citation type="submission" date="2010-04" db="EMBL/GenBank/DDBJ databases">
        <authorList>
            <person name="Buell R."/>
            <person name="Hamilton J."/>
            <person name="Hostetler J."/>
        </authorList>
    </citation>
    <scope>NUCLEOTIDE SEQUENCE [LARGE SCALE GENOMIC DNA]</scope>
    <source>
        <strain evidence="4">DAOM:BR144</strain>
    </source>
</reference>
<dbReference type="AlphaFoldDB" id="K3WF96"/>
<dbReference type="Proteomes" id="UP000019132">
    <property type="component" value="Unassembled WGS sequence"/>
</dbReference>
<feature type="compositionally biased region" description="Basic and acidic residues" evidence="1">
    <location>
        <begin position="562"/>
        <end position="572"/>
    </location>
</feature>
<dbReference type="PANTHER" id="PTHR12905:SF0">
    <property type="entry name" value="CALCINEURIN-LIKE PHOSPHOESTERASE DOMAIN-CONTAINING PROTEIN"/>
    <property type="match status" value="1"/>
</dbReference>
<name>K3WF96_GLOUD</name>
<dbReference type="GO" id="GO:0016787">
    <property type="term" value="F:hydrolase activity"/>
    <property type="evidence" value="ECO:0007669"/>
    <property type="project" value="InterPro"/>
</dbReference>
<dbReference type="STRING" id="431595.K3WF96"/>
<feature type="region of interest" description="Disordered" evidence="1">
    <location>
        <begin position="549"/>
        <end position="584"/>
    </location>
</feature>
<sequence>MRVVCISDTHGLHDALHAVERIPDGDVLIHAGDFTDTGDRDEVLAFNEFLGKLPHKYKLVIAGNHESTFDRAFYPFNWQQYGHSQQYDPDEVRALLTNGLYLEDQAVLIEGFKFYGTPWQPEFCNWAFNLPRGEKLREKWQRIPNDTDVLITHTPPYGRGDRVGYMHVGCEELSREVTERIRPKFHVFGHVHEGYGSSFDSTTTYMNASACTHDYDAINPAFVFELTVAKAAAEGADASNSSSTGIDKQSCEYAKLLHEQLRVCSQKAPFVPIESNDSSDASAKPRRPQSLREFRIDGTTSAMLLESTLKLRPVVGEQTRALRYLFHNGFAGKAAMAATSGLNGTTKQSEGGNGTKNGDDSLESPQLSNGAAPASAMTAAQRRQSTLMRRVTMAVLNDVSDSKELTDAAIEVLESSASTIANGKAAPLEGAKKPVRVRRSKTLQRRDGRARLASMAEEPDETAEDTKPASLSEPPRAASLAPAEAPASAIKIQETVVVSPPPAPVVAAVECVLCKYKVPGHVHPGAVAPPVAPVTVVQATAVVEVKQSSISTVESKNDEEEIKEKAETERQKTMSSSKRLSSWF</sequence>
<dbReference type="VEuPathDB" id="FungiDB:PYU1_G003627"/>
<reference evidence="4" key="1">
    <citation type="journal article" date="2010" name="Genome Biol.">
        <title>Genome sequence of the necrotrophic plant pathogen Pythium ultimum reveals original pathogenicity mechanisms and effector repertoire.</title>
        <authorList>
            <person name="Levesque C.A."/>
            <person name="Brouwer H."/>
            <person name="Cano L."/>
            <person name="Hamilton J.P."/>
            <person name="Holt C."/>
            <person name="Huitema E."/>
            <person name="Raffaele S."/>
            <person name="Robideau G.P."/>
            <person name="Thines M."/>
            <person name="Win J."/>
            <person name="Zerillo M.M."/>
            <person name="Beakes G.W."/>
            <person name="Boore J.L."/>
            <person name="Busam D."/>
            <person name="Dumas B."/>
            <person name="Ferriera S."/>
            <person name="Fuerstenberg S.I."/>
            <person name="Gachon C.M."/>
            <person name="Gaulin E."/>
            <person name="Govers F."/>
            <person name="Grenville-Briggs L."/>
            <person name="Horner N."/>
            <person name="Hostetler J."/>
            <person name="Jiang R.H."/>
            <person name="Johnson J."/>
            <person name="Krajaejun T."/>
            <person name="Lin H."/>
            <person name="Meijer H.J."/>
            <person name="Moore B."/>
            <person name="Morris P."/>
            <person name="Phuntmart V."/>
            <person name="Puiu D."/>
            <person name="Shetty J."/>
            <person name="Stajich J.E."/>
            <person name="Tripathy S."/>
            <person name="Wawra S."/>
            <person name="van West P."/>
            <person name="Whitty B.R."/>
            <person name="Coutinho P.M."/>
            <person name="Henrissat B."/>
            <person name="Martin F."/>
            <person name="Thomas P.D."/>
            <person name="Tyler B.M."/>
            <person name="De Vries R.P."/>
            <person name="Kamoun S."/>
            <person name="Yandell M."/>
            <person name="Tisserat N."/>
            <person name="Buell C.R."/>
        </authorList>
    </citation>
    <scope>NUCLEOTIDE SEQUENCE</scope>
    <source>
        <strain evidence="4">DAOM:BR144</strain>
    </source>
</reference>
<dbReference type="InParanoid" id="K3WF96"/>
<feature type="compositionally biased region" description="Low complexity" evidence="1">
    <location>
        <begin position="468"/>
        <end position="483"/>
    </location>
</feature>
<dbReference type="eggNOG" id="KOG3947">
    <property type="taxonomic scope" value="Eukaryota"/>
</dbReference>
<feature type="compositionally biased region" description="Basic residues" evidence="1">
    <location>
        <begin position="433"/>
        <end position="443"/>
    </location>
</feature>
<dbReference type="OMA" id="YWHQYGH"/>
<accession>K3WF96</accession>
<dbReference type="EMBL" id="GL376638">
    <property type="status" value="NOT_ANNOTATED_CDS"/>
    <property type="molecule type" value="Genomic_DNA"/>
</dbReference>
<dbReference type="HOGENOM" id="CLU_455275_0_0_1"/>
<feature type="region of interest" description="Disordered" evidence="1">
    <location>
        <begin position="433"/>
        <end position="483"/>
    </location>
</feature>
<dbReference type="Pfam" id="PF00149">
    <property type="entry name" value="Metallophos"/>
    <property type="match status" value="1"/>
</dbReference>
<evidence type="ECO:0000313" key="4">
    <source>
        <dbReference type="Proteomes" id="UP000019132"/>
    </source>
</evidence>
<feature type="region of interest" description="Disordered" evidence="1">
    <location>
        <begin position="274"/>
        <end position="295"/>
    </location>
</feature>
<dbReference type="Gene3D" id="3.60.21.10">
    <property type="match status" value="1"/>
</dbReference>
<evidence type="ECO:0000313" key="3">
    <source>
        <dbReference type="EnsemblProtists" id="PYU1_T003637"/>
    </source>
</evidence>
<dbReference type="PANTHER" id="PTHR12905">
    <property type="entry name" value="METALLOPHOSPHOESTERASE"/>
    <property type="match status" value="1"/>
</dbReference>
<dbReference type="CDD" id="cd07379">
    <property type="entry name" value="MPP_239FB"/>
    <property type="match status" value="1"/>
</dbReference>
<keyword evidence="4" id="KW-1185">Reference proteome</keyword>
<dbReference type="EnsemblProtists" id="PYU1_T003637">
    <property type="protein sequence ID" value="PYU1_T003637"/>
    <property type="gene ID" value="PYU1_G003627"/>
</dbReference>
<dbReference type="InterPro" id="IPR004843">
    <property type="entry name" value="Calcineurin-like_PHP"/>
</dbReference>
<reference evidence="3" key="3">
    <citation type="submission" date="2015-02" db="UniProtKB">
        <authorList>
            <consortium name="EnsemblProtists"/>
        </authorList>
    </citation>
    <scope>IDENTIFICATION</scope>
    <source>
        <strain evidence="3">DAOM BR144</strain>
    </source>
</reference>
<feature type="region of interest" description="Disordered" evidence="1">
    <location>
        <begin position="342"/>
        <end position="381"/>
    </location>
</feature>